<evidence type="ECO:0000313" key="4">
    <source>
        <dbReference type="EMBL" id="CAG6528371.1"/>
    </source>
</evidence>
<protein>
    <submittedName>
        <fullName evidence="4">Leucine-rich repeat-containing protein 47</fullName>
    </submittedName>
</protein>
<dbReference type="EMBL" id="HBUE01197429">
    <property type="protein sequence ID" value="CAG6528371.1"/>
    <property type="molecule type" value="Transcribed_RNA"/>
</dbReference>
<dbReference type="PROSITE" id="PS51450">
    <property type="entry name" value="LRR"/>
    <property type="match status" value="1"/>
</dbReference>
<dbReference type="Pfam" id="PF13855">
    <property type="entry name" value="LRR_8"/>
    <property type="match status" value="2"/>
</dbReference>
<dbReference type="SMART" id="SM00369">
    <property type="entry name" value="LRR_TYP"/>
    <property type="match status" value="4"/>
</dbReference>
<dbReference type="PANTHER" id="PTHR10947">
    <property type="entry name" value="PHENYLALANYL-TRNA SYNTHETASE BETA CHAIN AND LEUCINE-RICH REPEAT-CONTAINING PROTEIN 47"/>
    <property type="match status" value="1"/>
</dbReference>
<dbReference type="Gene3D" id="3.80.10.10">
    <property type="entry name" value="Ribonuclease Inhibitor"/>
    <property type="match status" value="2"/>
</dbReference>
<dbReference type="InterPro" id="IPR003591">
    <property type="entry name" value="Leu-rich_rpt_typical-subtyp"/>
</dbReference>
<dbReference type="SUPFAM" id="SSF52047">
    <property type="entry name" value="RNI-like"/>
    <property type="match status" value="1"/>
</dbReference>
<feature type="compositionally biased region" description="Basic and acidic residues" evidence="3">
    <location>
        <begin position="317"/>
        <end position="327"/>
    </location>
</feature>
<dbReference type="SMART" id="SM00364">
    <property type="entry name" value="LRR_BAC"/>
    <property type="match status" value="4"/>
</dbReference>
<dbReference type="InterPro" id="IPR020825">
    <property type="entry name" value="Phe-tRNA_synthase-like_B3/B4"/>
</dbReference>
<name>A0A8D8H5G5_CULPI</name>
<keyword evidence="1" id="KW-0433">Leucine-rich repeat</keyword>
<evidence type="ECO:0000256" key="1">
    <source>
        <dbReference type="ARBA" id="ARBA00022614"/>
    </source>
</evidence>
<reference evidence="4" key="1">
    <citation type="submission" date="2021-05" db="EMBL/GenBank/DDBJ databases">
        <authorList>
            <person name="Alioto T."/>
            <person name="Alioto T."/>
            <person name="Gomez Garrido J."/>
        </authorList>
    </citation>
    <scope>NUCLEOTIDE SEQUENCE</scope>
</reference>
<dbReference type="GO" id="GO:0006432">
    <property type="term" value="P:phenylalanyl-tRNA aminoacylation"/>
    <property type="evidence" value="ECO:0007669"/>
    <property type="project" value="InterPro"/>
</dbReference>
<proteinExistence type="predicted"/>
<dbReference type="EMBL" id="HBUE01303454">
    <property type="protein sequence ID" value="CAG6580105.1"/>
    <property type="molecule type" value="Transcribed_RNA"/>
</dbReference>
<dbReference type="InterPro" id="IPR032675">
    <property type="entry name" value="LRR_dom_sf"/>
</dbReference>
<dbReference type="AlphaFoldDB" id="A0A8D8H5G5"/>
<sequence length="595" mass="66804">MICLHFCCFSTPHVSFAFSRRVIVYNYFSSFQNKSIKFRHKSYLIKQFDHTPHRRTMWPEVKTAKEENRRELKLSGAGARKRFEENSGQLDETIFQLSALNLLDVNDSPLDVISPKIADLKHLQSLLLFRNRIVEIPVEIGRLSALKVLDLSGNKIERVPGEIGQLKTLTTINLSGNLLKEADLSALEGLIIINLSSNQLERFPELPLSKLEVQHLSEINVEKNQIREIPAGLVKQNGLKTLNVAENKIELVPQFLVKCPRLKEINLKENPLKDKRLKKLVEQCRSKQVLDYVEKNGHVAPANASSSSNSTQEAESDEPKGPAEIRPKITVLKPADSARRVSFTPEAKQLRPHVLHCIVRDFTIGSMKKFLQLQNDLHDNECGKREFATIATHDLAKIKGDLRYQADLSEQIEITPLNGKSKVTAAKYYEDLRQQAEAIRKEKKRNTYSGVHKFINLLKGEVFVFFADEDKKVISLPPLTNCDETKVGPETRHLLLEVTSSVSAECARKVMLALLKGLLLLDVTVTRVAPEGKKKGGKGKAGGGSSRVVYDKNAELSVEQVRLFDGDGNFHSVFPGKGELEFGEDENIDVEFGGC</sequence>
<dbReference type="InterPro" id="IPR001611">
    <property type="entry name" value="Leu-rich_rpt"/>
</dbReference>
<organism evidence="4">
    <name type="scientific">Culex pipiens</name>
    <name type="common">House mosquito</name>
    <dbReference type="NCBI Taxonomy" id="7175"/>
    <lineage>
        <taxon>Eukaryota</taxon>
        <taxon>Metazoa</taxon>
        <taxon>Ecdysozoa</taxon>
        <taxon>Arthropoda</taxon>
        <taxon>Hexapoda</taxon>
        <taxon>Insecta</taxon>
        <taxon>Pterygota</taxon>
        <taxon>Neoptera</taxon>
        <taxon>Endopterygota</taxon>
        <taxon>Diptera</taxon>
        <taxon>Nematocera</taxon>
        <taxon>Culicoidea</taxon>
        <taxon>Culicidae</taxon>
        <taxon>Culicinae</taxon>
        <taxon>Culicini</taxon>
        <taxon>Culex</taxon>
        <taxon>Culex</taxon>
    </lineage>
</organism>
<accession>A0A8D8H5G5</accession>
<dbReference type="PANTHER" id="PTHR10947:SF3">
    <property type="entry name" value="LEUCINE-RICH REPEAT-CONTAINING PROTEIN 47"/>
    <property type="match status" value="1"/>
</dbReference>
<dbReference type="Gene3D" id="3.50.40.10">
    <property type="entry name" value="Phenylalanyl-trna Synthetase, Chain B, domain 3"/>
    <property type="match status" value="1"/>
</dbReference>
<dbReference type="GO" id="GO:0004826">
    <property type="term" value="F:phenylalanine-tRNA ligase activity"/>
    <property type="evidence" value="ECO:0007669"/>
    <property type="project" value="InterPro"/>
</dbReference>
<evidence type="ECO:0000256" key="3">
    <source>
        <dbReference type="SAM" id="MobiDB-lite"/>
    </source>
</evidence>
<dbReference type="InterPro" id="IPR045060">
    <property type="entry name" value="Phe-tRNA-ligase_IIc_bsu"/>
</dbReference>
<keyword evidence="2" id="KW-0677">Repeat</keyword>
<evidence type="ECO:0000256" key="2">
    <source>
        <dbReference type="ARBA" id="ARBA00022737"/>
    </source>
</evidence>
<feature type="region of interest" description="Disordered" evidence="3">
    <location>
        <begin position="298"/>
        <end position="329"/>
    </location>
</feature>